<feature type="region of interest" description="Disordered" evidence="1">
    <location>
        <begin position="22"/>
        <end position="136"/>
    </location>
</feature>
<dbReference type="EMBL" id="LBHB01000003">
    <property type="protein sequence ID" value="KLE33801.1"/>
    <property type="molecule type" value="Genomic_DNA"/>
</dbReference>
<dbReference type="STRING" id="1581420.AAW00_12015"/>
<feature type="compositionally biased region" description="Gly residues" evidence="1">
    <location>
        <begin position="23"/>
        <end position="48"/>
    </location>
</feature>
<keyword evidence="2" id="KW-0732">Signal</keyword>
<dbReference type="AlphaFoldDB" id="A0A0G9MSV0"/>
<accession>A0A0G9MSV0</accession>
<gene>
    <name evidence="3" type="ORF">AAW00_12015</name>
</gene>
<dbReference type="RefSeq" id="WP_156170065.1">
    <property type="nucleotide sequence ID" value="NZ_LBHB01000003.1"/>
</dbReference>
<name>A0A0G9MSV0_9SPHN</name>
<dbReference type="PATRIC" id="fig|1581420.6.peg.2456"/>
<evidence type="ECO:0000313" key="3">
    <source>
        <dbReference type="EMBL" id="KLE33801.1"/>
    </source>
</evidence>
<evidence type="ECO:0000313" key="4">
    <source>
        <dbReference type="Proteomes" id="UP000053464"/>
    </source>
</evidence>
<feature type="compositionally biased region" description="Gly residues" evidence="1">
    <location>
        <begin position="56"/>
        <end position="88"/>
    </location>
</feature>
<sequence length="367" mass="40262">MKFWIATVSALAMAATPALAQGNGNGNGNGQGRGNGQQAQGNGGGGNGNAQRDNRGGGQEMRGNRGNGNGNGNRGGGGQDMRGNGNRGGGHDARGNGNGGGNGQAMRPQTRGNAGNGNGNGNADRAVRVETRGNDGYRVDTRDGRYADYGRDYRDWNRDRDGDFFDYVNTRNYAPLDGCPPGLARKNNGCNPPGQLRQSGDWDRYSDRYSRYSPDWWGLSRYDSGNYYYNDGYLMRYDGNRVGGYIPLFGGALSVGNPWPSNYGYNSMPRYYSDYYGFGNDYRYADNVVYRLDPQTSAIQSIAALLTGNDFVVGQPMPRGYDAYNVPYSYRDQYYDTPDSYYRYNNGYVYQVDPTTQLVQAAIELLL</sequence>
<protein>
    <submittedName>
        <fullName evidence="3">Uncharacterized protein</fullName>
    </submittedName>
</protein>
<dbReference type="OrthoDB" id="7408224at2"/>
<feature type="compositionally biased region" description="Basic and acidic residues" evidence="1">
    <location>
        <begin position="125"/>
        <end position="136"/>
    </location>
</feature>
<evidence type="ECO:0000256" key="2">
    <source>
        <dbReference type="SAM" id="SignalP"/>
    </source>
</evidence>
<feature type="chain" id="PRO_5005198393" evidence="2">
    <location>
        <begin position="21"/>
        <end position="367"/>
    </location>
</feature>
<organism evidence="3 4">
    <name type="scientific">Aurantiacibacter luteus</name>
    <dbReference type="NCBI Taxonomy" id="1581420"/>
    <lineage>
        <taxon>Bacteria</taxon>
        <taxon>Pseudomonadati</taxon>
        <taxon>Pseudomonadota</taxon>
        <taxon>Alphaproteobacteria</taxon>
        <taxon>Sphingomonadales</taxon>
        <taxon>Erythrobacteraceae</taxon>
        <taxon>Aurantiacibacter</taxon>
    </lineage>
</organism>
<reference evidence="3 4" key="1">
    <citation type="submission" date="2015-04" db="EMBL/GenBank/DDBJ databases">
        <title>The draft genome sequence of Erythrobacter luteus KA37.</title>
        <authorList>
            <person name="Zhuang L."/>
            <person name="Liu Y."/>
            <person name="Shao Z."/>
        </authorList>
    </citation>
    <scope>NUCLEOTIDE SEQUENCE [LARGE SCALE GENOMIC DNA]</scope>
    <source>
        <strain evidence="3 4">KA37</strain>
    </source>
</reference>
<feature type="region of interest" description="Disordered" evidence="1">
    <location>
        <begin position="178"/>
        <end position="202"/>
    </location>
</feature>
<feature type="signal peptide" evidence="2">
    <location>
        <begin position="1"/>
        <end position="20"/>
    </location>
</feature>
<dbReference type="Proteomes" id="UP000053464">
    <property type="component" value="Unassembled WGS sequence"/>
</dbReference>
<evidence type="ECO:0000256" key="1">
    <source>
        <dbReference type="SAM" id="MobiDB-lite"/>
    </source>
</evidence>
<comment type="caution">
    <text evidence="3">The sequence shown here is derived from an EMBL/GenBank/DDBJ whole genome shotgun (WGS) entry which is preliminary data.</text>
</comment>
<proteinExistence type="predicted"/>
<keyword evidence="4" id="KW-1185">Reference proteome</keyword>